<protein>
    <submittedName>
        <fullName evidence="2">Uncharacterized protein</fullName>
    </submittedName>
</protein>
<evidence type="ECO:0000313" key="3">
    <source>
        <dbReference type="Proteomes" id="UP000215914"/>
    </source>
</evidence>
<evidence type="ECO:0000313" key="1">
    <source>
        <dbReference type="EMBL" id="KAF5788521.1"/>
    </source>
</evidence>
<dbReference type="Proteomes" id="UP000215914">
    <property type="component" value="Chromosome 10"/>
</dbReference>
<reference evidence="1 3" key="1">
    <citation type="journal article" date="2017" name="Nature">
        <title>The sunflower genome provides insights into oil metabolism, flowering and Asterid evolution.</title>
        <authorList>
            <person name="Badouin H."/>
            <person name="Gouzy J."/>
            <person name="Grassa C.J."/>
            <person name="Murat F."/>
            <person name="Staton S.E."/>
            <person name="Cottret L."/>
            <person name="Lelandais-Briere C."/>
            <person name="Owens G.L."/>
            <person name="Carrere S."/>
            <person name="Mayjonade B."/>
            <person name="Legrand L."/>
            <person name="Gill N."/>
            <person name="Kane N.C."/>
            <person name="Bowers J.E."/>
            <person name="Hubner S."/>
            <person name="Bellec A."/>
            <person name="Berard A."/>
            <person name="Berges H."/>
            <person name="Blanchet N."/>
            <person name="Boniface M.C."/>
            <person name="Brunel D."/>
            <person name="Catrice O."/>
            <person name="Chaidir N."/>
            <person name="Claudel C."/>
            <person name="Donnadieu C."/>
            <person name="Faraut T."/>
            <person name="Fievet G."/>
            <person name="Helmstetter N."/>
            <person name="King M."/>
            <person name="Knapp S.J."/>
            <person name="Lai Z."/>
            <person name="Le Paslier M.C."/>
            <person name="Lippi Y."/>
            <person name="Lorenzon L."/>
            <person name="Mandel J.R."/>
            <person name="Marage G."/>
            <person name="Marchand G."/>
            <person name="Marquand E."/>
            <person name="Bret-Mestries E."/>
            <person name="Morien E."/>
            <person name="Nambeesan S."/>
            <person name="Nguyen T."/>
            <person name="Pegot-Espagnet P."/>
            <person name="Pouilly N."/>
            <person name="Raftis F."/>
            <person name="Sallet E."/>
            <person name="Schiex T."/>
            <person name="Thomas J."/>
            <person name="Vandecasteele C."/>
            <person name="Vares D."/>
            <person name="Vear F."/>
            <person name="Vautrin S."/>
            <person name="Crespi M."/>
            <person name="Mangin B."/>
            <person name="Burke J.M."/>
            <person name="Salse J."/>
            <person name="Munos S."/>
            <person name="Vincourt P."/>
            <person name="Rieseberg L.H."/>
            <person name="Langlade N.B."/>
        </authorList>
    </citation>
    <scope>NUCLEOTIDE SEQUENCE [LARGE SCALE GENOMIC DNA]</scope>
    <source>
        <strain evidence="3">cv. SF193</strain>
        <tissue evidence="1">Leaves</tissue>
    </source>
</reference>
<dbReference type="AlphaFoldDB" id="A0A251TQ52"/>
<proteinExistence type="predicted"/>
<keyword evidence="3" id="KW-1185">Reference proteome</keyword>
<name>A0A251TQ52_HELAN</name>
<accession>A0A251TQ52</accession>
<dbReference type="InParanoid" id="A0A251TQ52"/>
<gene>
    <name evidence="2" type="ORF">HannXRQ_Chr10g0318341</name>
    <name evidence="1" type="ORF">HanXRQr2_Chr10g0464891</name>
</gene>
<reference evidence="2" key="2">
    <citation type="submission" date="2017-02" db="EMBL/GenBank/DDBJ databases">
        <title>Sunflower complete genome.</title>
        <authorList>
            <person name="Langlade N."/>
            <person name="Munos S."/>
        </authorList>
    </citation>
    <scope>NUCLEOTIDE SEQUENCE [LARGE SCALE GENOMIC DNA]</scope>
    <source>
        <tissue evidence="2">Leaves</tissue>
    </source>
</reference>
<reference evidence="1" key="3">
    <citation type="submission" date="2020-06" db="EMBL/GenBank/DDBJ databases">
        <title>Helianthus annuus Genome sequencing and assembly Release 2.</title>
        <authorList>
            <person name="Gouzy J."/>
            <person name="Langlade N."/>
            <person name="Munos S."/>
        </authorList>
    </citation>
    <scope>NUCLEOTIDE SEQUENCE</scope>
    <source>
        <tissue evidence="1">Leaves</tissue>
    </source>
</reference>
<dbReference type="Gramene" id="mRNA:HanXRQr2_Chr10g0464891">
    <property type="protein sequence ID" value="CDS:HanXRQr2_Chr10g0464891.1"/>
    <property type="gene ID" value="HanXRQr2_Chr10g0464891"/>
</dbReference>
<dbReference type="EMBL" id="MNCJ02000325">
    <property type="protein sequence ID" value="KAF5788521.1"/>
    <property type="molecule type" value="Genomic_DNA"/>
</dbReference>
<dbReference type="EMBL" id="CM007899">
    <property type="protein sequence ID" value="OTG13240.1"/>
    <property type="molecule type" value="Genomic_DNA"/>
</dbReference>
<sequence length="54" mass="6382">MTRFLQNIEYNLLLITNPNPQPYQFLTSSRWSRSSFPPDFMKRINGNESSPCED</sequence>
<organism evidence="2 3">
    <name type="scientific">Helianthus annuus</name>
    <name type="common">Common sunflower</name>
    <dbReference type="NCBI Taxonomy" id="4232"/>
    <lineage>
        <taxon>Eukaryota</taxon>
        <taxon>Viridiplantae</taxon>
        <taxon>Streptophyta</taxon>
        <taxon>Embryophyta</taxon>
        <taxon>Tracheophyta</taxon>
        <taxon>Spermatophyta</taxon>
        <taxon>Magnoliopsida</taxon>
        <taxon>eudicotyledons</taxon>
        <taxon>Gunneridae</taxon>
        <taxon>Pentapetalae</taxon>
        <taxon>asterids</taxon>
        <taxon>campanulids</taxon>
        <taxon>Asterales</taxon>
        <taxon>Asteraceae</taxon>
        <taxon>Asteroideae</taxon>
        <taxon>Heliantheae alliance</taxon>
        <taxon>Heliantheae</taxon>
        <taxon>Helianthus</taxon>
    </lineage>
</organism>
<evidence type="ECO:0000313" key="2">
    <source>
        <dbReference type="EMBL" id="OTG13240.1"/>
    </source>
</evidence>